<evidence type="ECO:0000256" key="2">
    <source>
        <dbReference type="SAM" id="MobiDB-lite"/>
    </source>
</evidence>
<evidence type="ECO:0000259" key="3">
    <source>
        <dbReference type="PROSITE" id="PS50158"/>
    </source>
</evidence>
<sequence>MIRPDCHLDFWKERFISELPPLFADKVRTKIQDHNDDRIPYSSLTYGDLVKKDKSEKKSHKKKSQRRDDSTRPRRKKSNSKRPKDAKTDVCWTCGKTGHKANACRSKTKKKKINLLIIDEETKGKVLSILDEPSSESSGTSDEYSDDEDIDLDYESDASKSRKDCTCTEAFCTSDSTPQNITHIADD</sequence>
<dbReference type="PANTHER" id="PTHR33054:SF9">
    <property type="entry name" value="CCHC-TYPE DOMAIN-CONTAINING PROTEIN"/>
    <property type="match status" value="1"/>
</dbReference>
<keyword evidence="1" id="KW-0479">Metal-binding</keyword>
<keyword evidence="1" id="KW-0863">Zinc-finger</keyword>
<dbReference type="SMART" id="SM00343">
    <property type="entry name" value="ZnF_C2HC"/>
    <property type="match status" value="1"/>
</dbReference>
<evidence type="ECO:0000256" key="1">
    <source>
        <dbReference type="PROSITE-ProRule" id="PRU00047"/>
    </source>
</evidence>
<dbReference type="EMBL" id="JAIVGD010000019">
    <property type="protein sequence ID" value="KAH0748581.1"/>
    <property type="molecule type" value="Genomic_DNA"/>
</dbReference>
<organism evidence="4 5">
    <name type="scientific">Solanum tuberosum</name>
    <name type="common">Potato</name>
    <dbReference type="NCBI Taxonomy" id="4113"/>
    <lineage>
        <taxon>Eukaryota</taxon>
        <taxon>Viridiplantae</taxon>
        <taxon>Streptophyta</taxon>
        <taxon>Embryophyta</taxon>
        <taxon>Tracheophyta</taxon>
        <taxon>Spermatophyta</taxon>
        <taxon>Magnoliopsida</taxon>
        <taxon>eudicotyledons</taxon>
        <taxon>Gunneridae</taxon>
        <taxon>Pentapetalae</taxon>
        <taxon>asterids</taxon>
        <taxon>lamiids</taxon>
        <taxon>Solanales</taxon>
        <taxon>Solanaceae</taxon>
        <taxon>Solanoideae</taxon>
        <taxon>Solaneae</taxon>
        <taxon>Solanum</taxon>
    </lineage>
</organism>
<feature type="region of interest" description="Disordered" evidence="2">
    <location>
        <begin position="128"/>
        <end position="163"/>
    </location>
</feature>
<feature type="compositionally biased region" description="Low complexity" evidence="2">
    <location>
        <begin position="131"/>
        <end position="142"/>
    </location>
</feature>
<proteinExistence type="predicted"/>
<accession>A0ABQ7UHY4</accession>
<dbReference type="PROSITE" id="PS50158">
    <property type="entry name" value="ZF_CCHC"/>
    <property type="match status" value="1"/>
</dbReference>
<keyword evidence="5" id="KW-1185">Reference proteome</keyword>
<feature type="compositionally biased region" description="Acidic residues" evidence="2">
    <location>
        <begin position="143"/>
        <end position="156"/>
    </location>
</feature>
<dbReference type="InterPro" id="IPR001878">
    <property type="entry name" value="Znf_CCHC"/>
</dbReference>
<protein>
    <recommendedName>
        <fullName evidence="3">CCHC-type domain-containing protein</fullName>
    </recommendedName>
</protein>
<dbReference type="Proteomes" id="UP000826656">
    <property type="component" value="Unassembled WGS sequence"/>
</dbReference>
<feature type="domain" description="CCHC-type" evidence="3">
    <location>
        <begin position="91"/>
        <end position="106"/>
    </location>
</feature>
<feature type="region of interest" description="Disordered" evidence="2">
    <location>
        <begin position="50"/>
        <end position="92"/>
    </location>
</feature>
<evidence type="ECO:0000313" key="4">
    <source>
        <dbReference type="EMBL" id="KAH0748581.1"/>
    </source>
</evidence>
<dbReference type="InterPro" id="IPR036875">
    <property type="entry name" value="Znf_CCHC_sf"/>
</dbReference>
<gene>
    <name evidence="4" type="ORF">KY290_027813</name>
</gene>
<name>A0ABQ7UHY4_SOLTU</name>
<dbReference type="PANTHER" id="PTHR33054">
    <property type="entry name" value="CCHC-TYPE DOMAIN-CONTAINING PROTEIN"/>
    <property type="match status" value="1"/>
</dbReference>
<reference evidence="4 5" key="1">
    <citation type="journal article" date="2021" name="bioRxiv">
        <title>Chromosome-scale and haplotype-resolved genome assembly of a tetraploid potato cultivar.</title>
        <authorList>
            <person name="Sun H."/>
            <person name="Jiao W.-B."/>
            <person name="Krause K."/>
            <person name="Campoy J.A."/>
            <person name="Goel M."/>
            <person name="Folz-Donahue K."/>
            <person name="Kukat C."/>
            <person name="Huettel B."/>
            <person name="Schneeberger K."/>
        </authorList>
    </citation>
    <scope>NUCLEOTIDE SEQUENCE [LARGE SCALE GENOMIC DNA]</scope>
    <source>
        <strain evidence="4">SolTubOtavaFocal</strain>
        <tissue evidence="4">Leaves</tissue>
    </source>
</reference>
<comment type="caution">
    <text evidence="4">The sequence shown here is derived from an EMBL/GenBank/DDBJ whole genome shotgun (WGS) entry which is preliminary data.</text>
</comment>
<evidence type="ECO:0000313" key="5">
    <source>
        <dbReference type="Proteomes" id="UP000826656"/>
    </source>
</evidence>
<keyword evidence="1" id="KW-0862">Zinc</keyword>
<dbReference type="SUPFAM" id="SSF57756">
    <property type="entry name" value="Retrovirus zinc finger-like domains"/>
    <property type="match status" value="1"/>
</dbReference>